<accession>C4F8G0</accession>
<evidence type="ECO:0000313" key="3">
    <source>
        <dbReference type="Proteomes" id="UP000003295"/>
    </source>
</evidence>
<dbReference type="Proteomes" id="UP000003295">
    <property type="component" value="Unassembled WGS sequence"/>
</dbReference>
<proteinExistence type="predicted"/>
<dbReference type="RefSeq" id="WP_006722575.1">
    <property type="nucleotide sequence ID" value="NZ_GG692710.1"/>
</dbReference>
<gene>
    <name evidence="2" type="ORF">COLINT_02331</name>
</gene>
<feature type="coiled-coil region" evidence="1">
    <location>
        <begin position="61"/>
        <end position="88"/>
    </location>
</feature>
<dbReference type="HOGENOM" id="CLU_2463733_0_0_11"/>
<evidence type="ECO:0000256" key="1">
    <source>
        <dbReference type="SAM" id="Coils"/>
    </source>
</evidence>
<keyword evidence="1" id="KW-0175">Coiled coil</keyword>
<dbReference type="EMBL" id="ABXH02000005">
    <property type="protein sequence ID" value="EEP44832.1"/>
    <property type="molecule type" value="Genomic_DNA"/>
</dbReference>
<reference evidence="2 3" key="1">
    <citation type="submission" date="2009-04" db="EMBL/GenBank/DDBJ databases">
        <authorList>
            <person name="Weinstock G."/>
            <person name="Sodergren E."/>
            <person name="Clifton S."/>
            <person name="Fulton L."/>
            <person name="Fulton B."/>
            <person name="Courtney L."/>
            <person name="Fronick C."/>
            <person name="Harrison M."/>
            <person name="Strong C."/>
            <person name="Farmer C."/>
            <person name="Delahaunty K."/>
            <person name="Markovic C."/>
            <person name="Hall O."/>
            <person name="Minx P."/>
            <person name="Tomlinson C."/>
            <person name="Mitreva M."/>
            <person name="Nelson J."/>
            <person name="Hou S."/>
            <person name="Wollam A."/>
            <person name="Pepin K.H."/>
            <person name="Johnson M."/>
            <person name="Bhonagiri V."/>
            <person name="Nash W.E."/>
            <person name="Warren W."/>
            <person name="Chinwalla A."/>
            <person name="Mardis E.R."/>
            <person name="Wilson R.K."/>
        </authorList>
    </citation>
    <scope>NUCLEOTIDE SEQUENCE [LARGE SCALE GENOMIC DNA]</scope>
    <source>
        <strain evidence="2 3">DSM 13280</strain>
    </source>
</reference>
<evidence type="ECO:0000313" key="2">
    <source>
        <dbReference type="EMBL" id="EEP44832.1"/>
    </source>
</evidence>
<organism evidence="2 3">
    <name type="scientific">Collinsella intestinalis DSM 13280</name>
    <dbReference type="NCBI Taxonomy" id="521003"/>
    <lineage>
        <taxon>Bacteria</taxon>
        <taxon>Bacillati</taxon>
        <taxon>Actinomycetota</taxon>
        <taxon>Coriobacteriia</taxon>
        <taxon>Coriobacteriales</taxon>
        <taxon>Coriobacteriaceae</taxon>
        <taxon>Collinsella</taxon>
    </lineage>
</organism>
<dbReference type="STRING" id="521003.COLINT_02331"/>
<comment type="caution">
    <text evidence="2">The sequence shown here is derived from an EMBL/GenBank/DDBJ whole genome shotgun (WGS) entry which is preliminary data.</text>
</comment>
<sequence>MTPSIEERRRVSDKLAELVTSTNVNWPQLFDALGTPGRDVTVLYLAGLIDPFAWKVTVADNERLLDRCRELEAENSRLKAALAKGVER</sequence>
<name>C4F8G0_9ACTN</name>
<protein>
    <submittedName>
        <fullName evidence="2">Uncharacterized protein</fullName>
    </submittedName>
</protein>
<dbReference type="AlphaFoldDB" id="C4F8G0"/>